<dbReference type="EMBL" id="JANRHH010000041">
    <property type="protein sequence ID" value="MDN4594529.1"/>
    <property type="molecule type" value="Genomic_DNA"/>
</dbReference>
<reference evidence="5" key="1">
    <citation type="submission" date="2022-08" db="EMBL/GenBank/DDBJ databases">
        <title>Polycladomyces zharkentsis sp. nov., a novel thermophilic CMC and starch-degrading bacterium isolated from a geothermal spring in Kazakhstan.</title>
        <authorList>
            <person name="Mashzhan A."/>
            <person name="Kistaubaeva A."/>
            <person name="Javier-Lopez R."/>
            <person name="Birkeland N.-K."/>
        </authorList>
    </citation>
    <scope>NUCLEOTIDE SEQUENCE</scope>
    <source>
        <strain evidence="5">KSR 13</strain>
    </source>
</reference>
<gene>
    <name evidence="5" type="ORF">NWF35_11590</name>
</gene>
<protein>
    <submittedName>
        <fullName evidence="5">Substrate-binding domain-containing protein</fullName>
    </submittedName>
</protein>
<comment type="caution">
    <text evidence="5">The sequence shown here is derived from an EMBL/GenBank/DDBJ whole genome shotgun (WGS) entry which is preliminary data.</text>
</comment>
<dbReference type="InterPro" id="IPR028082">
    <property type="entry name" value="Peripla_BP_I"/>
</dbReference>
<keyword evidence="1" id="KW-0805">Transcription regulation</keyword>
<dbReference type="InterPro" id="IPR010982">
    <property type="entry name" value="Lambda_DNA-bd_dom_sf"/>
</dbReference>
<dbReference type="InterPro" id="IPR001761">
    <property type="entry name" value="Peripla_BP/Lac1_sug-bd_dom"/>
</dbReference>
<dbReference type="PANTHER" id="PTHR30146:SF109">
    <property type="entry name" value="HTH-TYPE TRANSCRIPTIONAL REGULATOR GALS"/>
    <property type="match status" value="1"/>
</dbReference>
<evidence type="ECO:0000313" key="6">
    <source>
        <dbReference type="Proteomes" id="UP001174196"/>
    </source>
</evidence>
<dbReference type="Gene3D" id="1.10.260.40">
    <property type="entry name" value="lambda repressor-like DNA-binding domains"/>
    <property type="match status" value="1"/>
</dbReference>
<dbReference type="PROSITE" id="PS00356">
    <property type="entry name" value="HTH_LACI_1"/>
    <property type="match status" value="1"/>
</dbReference>
<dbReference type="PRINTS" id="PR00036">
    <property type="entry name" value="HTHLACI"/>
</dbReference>
<feature type="domain" description="HTH lacI-type" evidence="4">
    <location>
        <begin position="3"/>
        <end position="57"/>
    </location>
</feature>
<keyword evidence="2" id="KW-0238">DNA-binding</keyword>
<sequence>MRPTIKDVAKKANVSVATVSRVLHNQPGYSEKTRQKVLKVIEEMGYHPNAIARGLINKRTQTIGVLFPNVSSMFSSKVLRGIEHATHHRDYSVVVCNTDKDGRRTMKYLNVLWEKQVDGIIFVSERLKEEYYATLTAMNIPVVLLSTFSPEYPFPYIKVDDQQAAYDATEYLIKQGHRRIALIGGTKSDPLAGIPRVEGYRQALQNYGIPFREELITYGDFGYHSGRRAMEKLLRTAPGFTAVFAASDEMAAGALSAAYHNGIKVPDELSVIGYDDLQIAEMAIPPLTTVGQPLFEMGKWAAEMLMNMIKTGQAQSKIVPHTIVERESVRPPKTH</sequence>
<evidence type="ECO:0000256" key="1">
    <source>
        <dbReference type="ARBA" id="ARBA00023015"/>
    </source>
</evidence>
<proteinExistence type="predicted"/>
<accession>A0ABT8IP39</accession>
<evidence type="ECO:0000259" key="4">
    <source>
        <dbReference type="PROSITE" id="PS50932"/>
    </source>
</evidence>
<dbReference type="Pfam" id="PF00356">
    <property type="entry name" value="LacI"/>
    <property type="match status" value="1"/>
</dbReference>
<organism evidence="5 6">
    <name type="scientific">Polycladomyces subterraneus</name>
    <dbReference type="NCBI Taxonomy" id="1016997"/>
    <lineage>
        <taxon>Bacteria</taxon>
        <taxon>Bacillati</taxon>
        <taxon>Bacillota</taxon>
        <taxon>Bacilli</taxon>
        <taxon>Bacillales</taxon>
        <taxon>Thermoactinomycetaceae</taxon>
        <taxon>Polycladomyces</taxon>
    </lineage>
</organism>
<keyword evidence="6" id="KW-1185">Reference proteome</keyword>
<dbReference type="SUPFAM" id="SSF53822">
    <property type="entry name" value="Periplasmic binding protein-like I"/>
    <property type="match status" value="1"/>
</dbReference>
<dbReference type="PANTHER" id="PTHR30146">
    <property type="entry name" value="LACI-RELATED TRANSCRIPTIONAL REPRESSOR"/>
    <property type="match status" value="1"/>
</dbReference>
<dbReference type="RefSeq" id="WP_301239265.1">
    <property type="nucleotide sequence ID" value="NZ_JANRHH010000041.1"/>
</dbReference>
<dbReference type="InterPro" id="IPR000843">
    <property type="entry name" value="HTH_LacI"/>
</dbReference>
<evidence type="ECO:0000256" key="3">
    <source>
        <dbReference type="ARBA" id="ARBA00023163"/>
    </source>
</evidence>
<dbReference type="CDD" id="cd19975">
    <property type="entry name" value="PBP1_CcpA-like"/>
    <property type="match status" value="1"/>
</dbReference>
<dbReference type="SUPFAM" id="SSF47413">
    <property type="entry name" value="lambda repressor-like DNA-binding domains"/>
    <property type="match status" value="1"/>
</dbReference>
<evidence type="ECO:0000256" key="2">
    <source>
        <dbReference type="ARBA" id="ARBA00023125"/>
    </source>
</evidence>
<keyword evidence="3" id="KW-0804">Transcription</keyword>
<dbReference type="Proteomes" id="UP001174196">
    <property type="component" value="Unassembled WGS sequence"/>
</dbReference>
<dbReference type="Pfam" id="PF00532">
    <property type="entry name" value="Peripla_BP_1"/>
    <property type="match status" value="1"/>
</dbReference>
<dbReference type="CDD" id="cd01392">
    <property type="entry name" value="HTH_LacI"/>
    <property type="match status" value="1"/>
</dbReference>
<name>A0ABT8IP39_9BACL</name>
<dbReference type="SMART" id="SM00354">
    <property type="entry name" value="HTH_LACI"/>
    <property type="match status" value="1"/>
</dbReference>
<evidence type="ECO:0000313" key="5">
    <source>
        <dbReference type="EMBL" id="MDN4594529.1"/>
    </source>
</evidence>
<dbReference type="Gene3D" id="3.40.50.2300">
    <property type="match status" value="2"/>
</dbReference>
<dbReference type="PROSITE" id="PS50932">
    <property type="entry name" value="HTH_LACI_2"/>
    <property type="match status" value="1"/>
</dbReference>